<gene>
    <name evidence="2" type="ORF">An11g10360</name>
</gene>
<dbReference type="KEGG" id="ang:An11g10360"/>
<dbReference type="RefSeq" id="XP_059606413.1">
    <property type="nucleotide sequence ID" value="XM_059750550.1"/>
</dbReference>
<protein>
    <submittedName>
        <fullName evidence="2">Uncharacterized protein</fullName>
    </submittedName>
</protein>
<dbReference type="VEuPathDB" id="FungiDB:An11g10360"/>
<accession>A0AAJ8BZ81</accession>
<proteinExistence type="predicted"/>
<feature type="region of interest" description="Disordered" evidence="1">
    <location>
        <begin position="78"/>
        <end position="103"/>
    </location>
</feature>
<name>A0AAJ8BZ81_ASPNG</name>
<reference evidence="2" key="2">
    <citation type="submission" date="2025-08" db="UniProtKB">
        <authorList>
            <consortium name="RefSeq"/>
        </authorList>
    </citation>
    <scope>IDENTIFICATION</scope>
</reference>
<evidence type="ECO:0000256" key="1">
    <source>
        <dbReference type="SAM" id="MobiDB-lite"/>
    </source>
</evidence>
<dbReference type="GeneID" id="84592416"/>
<sequence>MFRPDGPSNAPIARRKKSVYNRSVLAAERVALRPVYVANLLPSRRMSIQSKAKRTGRSPDSERPVTWSVGIYHGVGEWENSPVGSGDVERKPECIHPREPAHA</sequence>
<organism evidence="2">
    <name type="scientific">Aspergillus niger</name>
    <dbReference type="NCBI Taxonomy" id="5061"/>
    <lineage>
        <taxon>Eukaryota</taxon>
        <taxon>Fungi</taxon>
        <taxon>Dikarya</taxon>
        <taxon>Ascomycota</taxon>
        <taxon>Pezizomycotina</taxon>
        <taxon>Eurotiomycetes</taxon>
        <taxon>Eurotiomycetidae</taxon>
        <taxon>Eurotiales</taxon>
        <taxon>Aspergillaceae</taxon>
        <taxon>Aspergillus</taxon>
        <taxon>Aspergillus subgen. Circumdati</taxon>
    </lineage>
</organism>
<evidence type="ECO:0000313" key="2">
    <source>
        <dbReference type="RefSeq" id="XP_059606413.1"/>
    </source>
</evidence>
<feature type="compositionally biased region" description="Basic and acidic residues" evidence="1">
    <location>
        <begin position="87"/>
        <end position="103"/>
    </location>
</feature>
<reference evidence="2" key="1">
    <citation type="submission" date="2025-02" db="EMBL/GenBank/DDBJ databases">
        <authorList>
            <consortium name="NCBI Genome Project"/>
        </authorList>
    </citation>
    <scope>NUCLEOTIDE SEQUENCE</scope>
</reference>
<dbReference type="AlphaFoldDB" id="A0AAJ8BZ81"/>